<dbReference type="Pfam" id="PF07687">
    <property type="entry name" value="M20_dimer"/>
    <property type="match status" value="1"/>
</dbReference>
<accession>A0A377JQC0</accession>
<keyword evidence="2" id="KW-0464">Manganese</keyword>
<name>A0A377JQC0_9HELI</name>
<protein>
    <submittedName>
        <fullName evidence="4">Metal-dependent amidase/aminoacylase/carboxypeptidase</fullName>
        <ecNumber evidence="4">3.4.17.-</ecNumber>
        <ecNumber evidence="4">3.5.1.47</ecNumber>
    </submittedName>
</protein>
<reference evidence="4 5" key="1">
    <citation type="submission" date="2018-06" db="EMBL/GenBank/DDBJ databases">
        <authorList>
            <consortium name="Pathogen Informatics"/>
            <person name="Doyle S."/>
        </authorList>
    </citation>
    <scope>NUCLEOTIDE SEQUENCE [LARGE SCALE GENOMIC DNA]</scope>
    <source>
        <strain evidence="4 5">NCTC12221</strain>
    </source>
</reference>
<dbReference type="GO" id="GO:0004180">
    <property type="term" value="F:carboxypeptidase activity"/>
    <property type="evidence" value="ECO:0007669"/>
    <property type="project" value="UniProtKB-KW"/>
</dbReference>
<dbReference type="InterPro" id="IPR017439">
    <property type="entry name" value="Amidohydrolase"/>
</dbReference>
<feature type="binding site" evidence="2">
    <location>
        <position position="140"/>
    </location>
    <ligand>
        <name>Mn(2+)</name>
        <dbReference type="ChEBI" id="CHEBI:29035"/>
        <label>2</label>
    </ligand>
</feature>
<dbReference type="PANTHER" id="PTHR11014:SF63">
    <property type="entry name" value="METALLOPEPTIDASE, PUTATIVE (AFU_ORTHOLOGUE AFUA_6G09600)-RELATED"/>
    <property type="match status" value="1"/>
</dbReference>
<evidence type="ECO:0000313" key="4">
    <source>
        <dbReference type="EMBL" id="STP09928.1"/>
    </source>
</evidence>
<dbReference type="Proteomes" id="UP000255335">
    <property type="component" value="Unassembled WGS sequence"/>
</dbReference>
<dbReference type="InterPro" id="IPR011650">
    <property type="entry name" value="Peptidase_M20_dimer"/>
</dbReference>
<dbReference type="SUPFAM" id="SSF53187">
    <property type="entry name" value="Zn-dependent exopeptidases"/>
    <property type="match status" value="1"/>
</dbReference>
<organism evidence="4 5">
    <name type="scientific">Helicobacter cinaedi</name>
    <dbReference type="NCBI Taxonomy" id="213"/>
    <lineage>
        <taxon>Bacteria</taxon>
        <taxon>Pseudomonadati</taxon>
        <taxon>Campylobacterota</taxon>
        <taxon>Epsilonproteobacteria</taxon>
        <taxon>Campylobacterales</taxon>
        <taxon>Helicobacteraceae</taxon>
        <taxon>Helicobacter</taxon>
    </lineage>
</organism>
<feature type="domain" description="Peptidase M20 dimerisation" evidence="3">
    <location>
        <begin position="190"/>
        <end position="279"/>
    </location>
</feature>
<dbReference type="SUPFAM" id="SSF55031">
    <property type="entry name" value="Bacterial exopeptidase dimerisation domain"/>
    <property type="match status" value="1"/>
</dbReference>
<dbReference type="EC" id="3.4.17.-" evidence="4"/>
<evidence type="ECO:0000259" key="3">
    <source>
        <dbReference type="Pfam" id="PF07687"/>
    </source>
</evidence>
<comment type="cofactor">
    <cofactor evidence="2">
        <name>Mn(2+)</name>
        <dbReference type="ChEBI" id="CHEBI:29035"/>
    </cofactor>
    <text evidence="2">The Mn(2+) ion enhances activity.</text>
</comment>
<feature type="binding site" evidence="2">
    <location>
        <position position="106"/>
    </location>
    <ligand>
        <name>Mn(2+)</name>
        <dbReference type="ChEBI" id="CHEBI:29035"/>
        <label>2</label>
    </ligand>
</feature>
<dbReference type="CDD" id="cd03886">
    <property type="entry name" value="M20_Acy1"/>
    <property type="match status" value="1"/>
</dbReference>
<dbReference type="NCBIfam" id="TIGR01891">
    <property type="entry name" value="amidohydrolases"/>
    <property type="match status" value="1"/>
</dbReference>
<feature type="binding site" evidence="2">
    <location>
        <position position="166"/>
    </location>
    <ligand>
        <name>Mn(2+)</name>
        <dbReference type="ChEBI" id="CHEBI:29035"/>
        <label>2</label>
    </ligand>
</feature>
<dbReference type="Pfam" id="PF01546">
    <property type="entry name" value="Peptidase_M20"/>
    <property type="match status" value="1"/>
</dbReference>
<dbReference type="EC" id="3.5.1.47" evidence="4"/>
<dbReference type="GO" id="GO:0050118">
    <property type="term" value="F:N-acetyldiaminopimelate deacetylase activity"/>
    <property type="evidence" value="ECO:0007669"/>
    <property type="project" value="UniProtKB-EC"/>
</dbReference>
<dbReference type="AlphaFoldDB" id="A0A377JQC0"/>
<evidence type="ECO:0000313" key="5">
    <source>
        <dbReference type="Proteomes" id="UP000255335"/>
    </source>
</evidence>
<dbReference type="PIRSF" id="PIRSF005962">
    <property type="entry name" value="Pept_M20D_amidohydro"/>
    <property type="match status" value="1"/>
</dbReference>
<sequence>MQDFVIDSKLLAMQELGEHFRHSLHKIPEVSGAEYKTSAFCQDVLKKAGFKITTFEGYTGFLADLDKDCNLPRIAIRADMDALEMNDLTNNEHTSTHKGLAHNCGHDLHMAIALLSACFIIQHKEKLSCNVRFIFQMAEEKAHIPGANKMVELGCMEGVDEVYALHNDASLEYGSVKINNGIMSSFGTIWNLSIQGRAAHSSTPHKGLDAIYEGARILMDMEHIIAKKTDPFAPAVFSCGVFQGGSIPNGIAESALLKGTIRAMDGETDEVLKNAFREIEEQSELRGFKTQFSYDGYPAIFNHTACVQRLVESAQKVLKNHNMLFQSCEPMSASEDFSYMIEACRDKKGAMYFLGSGNTQKGICNYLHSNPYYVEDKAILVGAQIWINLILSFGK</sequence>
<feature type="binding site" evidence="2">
    <location>
        <position position="104"/>
    </location>
    <ligand>
        <name>Mn(2+)</name>
        <dbReference type="ChEBI" id="CHEBI:29035"/>
        <label>2</label>
    </ligand>
</feature>
<proteinExistence type="predicted"/>
<evidence type="ECO:0000256" key="1">
    <source>
        <dbReference type="ARBA" id="ARBA00022801"/>
    </source>
</evidence>
<keyword evidence="4" id="KW-0645">Protease</keyword>
<evidence type="ECO:0000256" key="2">
    <source>
        <dbReference type="PIRSR" id="PIRSR005962-1"/>
    </source>
</evidence>
<dbReference type="RefSeq" id="WP_115026504.1">
    <property type="nucleotide sequence ID" value="NZ_UGHZ01000001.1"/>
</dbReference>
<dbReference type="InterPro" id="IPR002933">
    <property type="entry name" value="Peptidase_M20"/>
</dbReference>
<keyword evidence="1 4" id="KW-0378">Hydrolase</keyword>
<keyword evidence="4" id="KW-0121">Carboxypeptidase</keyword>
<dbReference type="Gene3D" id="3.30.70.360">
    <property type="match status" value="1"/>
</dbReference>
<gene>
    <name evidence="4" type="ORF">NCTC12221_01386</name>
</gene>
<dbReference type="EMBL" id="UGHZ01000001">
    <property type="protein sequence ID" value="STP09928.1"/>
    <property type="molecule type" value="Genomic_DNA"/>
</dbReference>
<feature type="binding site" evidence="2">
    <location>
        <position position="368"/>
    </location>
    <ligand>
        <name>Mn(2+)</name>
        <dbReference type="ChEBI" id="CHEBI:29035"/>
        <label>2</label>
    </ligand>
</feature>
<dbReference type="GO" id="GO:0046872">
    <property type="term" value="F:metal ion binding"/>
    <property type="evidence" value="ECO:0007669"/>
    <property type="project" value="UniProtKB-KW"/>
</dbReference>
<keyword evidence="2" id="KW-0479">Metal-binding</keyword>
<dbReference type="PANTHER" id="PTHR11014">
    <property type="entry name" value="PEPTIDASE M20 FAMILY MEMBER"/>
    <property type="match status" value="1"/>
</dbReference>
<dbReference type="InterPro" id="IPR036264">
    <property type="entry name" value="Bact_exopeptidase_dim_dom"/>
</dbReference>
<dbReference type="Gene3D" id="3.40.630.10">
    <property type="entry name" value="Zn peptidases"/>
    <property type="match status" value="1"/>
</dbReference>